<evidence type="ECO:0000313" key="2">
    <source>
        <dbReference type="EMBL" id="CCM64337.1"/>
    </source>
</evidence>
<dbReference type="OrthoDB" id="4235938at2"/>
<sequence>MTTNGAGDDGFLANLSDPTYDVTEGVAPPAHMHGQSHGNVRRFEHAGHHIEIETHYRITIDGQEFPDQLHVADDGTVHYHGYPQYRSPSAVDIVKRIAEDFLAETPPPIDADGDADTPGQGS</sequence>
<feature type="region of interest" description="Disordered" evidence="1">
    <location>
        <begin position="102"/>
        <end position="122"/>
    </location>
</feature>
<dbReference type="EMBL" id="CANL01000030">
    <property type="protein sequence ID" value="CCM64337.1"/>
    <property type="molecule type" value="Genomic_DNA"/>
</dbReference>
<dbReference type="RefSeq" id="WP_012228246.1">
    <property type="nucleotide sequence ID" value="NZ_HG422565.1"/>
</dbReference>
<dbReference type="Proteomes" id="UP000018291">
    <property type="component" value="Unassembled WGS sequence"/>
</dbReference>
<name>R4Z699_9ACTN</name>
<evidence type="ECO:0000313" key="3">
    <source>
        <dbReference type="Proteomes" id="UP000018291"/>
    </source>
</evidence>
<organism evidence="2 3">
    <name type="scientific">Candidatus Neomicrothrix parvicella RN1</name>
    <dbReference type="NCBI Taxonomy" id="1229780"/>
    <lineage>
        <taxon>Bacteria</taxon>
        <taxon>Bacillati</taxon>
        <taxon>Actinomycetota</taxon>
        <taxon>Acidimicrobiia</taxon>
        <taxon>Acidimicrobiales</taxon>
        <taxon>Microthrixaceae</taxon>
        <taxon>Candidatus Neomicrothrix</taxon>
    </lineage>
</organism>
<accession>R4Z699</accession>
<reference evidence="2 3" key="1">
    <citation type="journal article" date="2013" name="ISME J.">
        <title>Metabolic model for the filamentous 'Candidatus Microthrix parvicella' based on genomic and metagenomic analyses.</title>
        <authorList>
            <person name="Jon McIlroy S."/>
            <person name="Kristiansen R."/>
            <person name="Albertsen M."/>
            <person name="Michael Karst S."/>
            <person name="Rossetti S."/>
            <person name="Lund Nielsen J."/>
            <person name="Tandoi V."/>
            <person name="James Seviour R."/>
            <person name="Nielsen P.H."/>
        </authorList>
    </citation>
    <scope>NUCLEOTIDE SEQUENCE [LARGE SCALE GENOMIC DNA]</scope>
    <source>
        <strain evidence="2 3">RN1</strain>
    </source>
</reference>
<comment type="caution">
    <text evidence="2">The sequence shown here is derived from an EMBL/GenBank/DDBJ whole genome shotgun (WGS) entry which is preliminary data.</text>
</comment>
<gene>
    <name evidence="2" type="ORF">BN381_360039</name>
</gene>
<proteinExistence type="predicted"/>
<dbReference type="eggNOG" id="ENOG503337H">
    <property type="taxonomic scope" value="Bacteria"/>
</dbReference>
<keyword evidence="3" id="KW-1185">Reference proteome</keyword>
<dbReference type="STRING" id="1229780.BN381_360039"/>
<evidence type="ECO:0000256" key="1">
    <source>
        <dbReference type="SAM" id="MobiDB-lite"/>
    </source>
</evidence>
<protein>
    <submittedName>
        <fullName evidence="2">Uncharacterized protein</fullName>
    </submittedName>
</protein>
<dbReference type="HOGENOM" id="CLU_2022513_0_0_11"/>
<dbReference type="AlphaFoldDB" id="R4Z699"/>